<dbReference type="PATRIC" id="fig|80878.5.peg.3682"/>
<dbReference type="Proteomes" id="UP000032566">
    <property type="component" value="Unassembled WGS sequence"/>
</dbReference>
<gene>
    <name evidence="1" type="ORF">RP29_18570</name>
</gene>
<evidence type="ECO:0000313" key="2">
    <source>
        <dbReference type="Proteomes" id="UP000032566"/>
    </source>
</evidence>
<organism evidence="1 2">
    <name type="scientific">Acidovorax temperans</name>
    <dbReference type="NCBI Taxonomy" id="80878"/>
    <lineage>
        <taxon>Bacteria</taxon>
        <taxon>Pseudomonadati</taxon>
        <taxon>Pseudomonadota</taxon>
        <taxon>Betaproteobacteria</taxon>
        <taxon>Burkholderiales</taxon>
        <taxon>Comamonadaceae</taxon>
        <taxon>Acidovorax</taxon>
    </lineage>
</organism>
<dbReference type="RefSeq" id="WP_044402222.1">
    <property type="nucleotide sequence ID" value="NZ_JXYQ01000073.1"/>
</dbReference>
<sequence>MNRTAHTARHQRLSPLPMAVIDVLHHRKCELSNLAEALRVLPFGIAAMIDDKTPGTQARLSGLLHPMTAYLEEIAKELEALGEGRLPGWYID</sequence>
<proteinExistence type="predicted"/>
<name>A0A0D7K440_9BURK</name>
<dbReference type="STRING" id="80878.RP29_18570"/>
<evidence type="ECO:0000313" key="1">
    <source>
        <dbReference type="EMBL" id="KJA09080.1"/>
    </source>
</evidence>
<protein>
    <submittedName>
        <fullName evidence="1">Uncharacterized protein</fullName>
    </submittedName>
</protein>
<keyword evidence="2" id="KW-1185">Reference proteome</keyword>
<accession>A0A0D7K440</accession>
<dbReference type="AlphaFoldDB" id="A0A0D7K440"/>
<comment type="caution">
    <text evidence="1">The sequence shown here is derived from an EMBL/GenBank/DDBJ whole genome shotgun (WGS) entry which is preliminary data.</text>
</comment>
<dbReference type="EMBL" id="JXYQ01000073">
    <property type="protein sequence ID" value="KJA09080.1"/>
    <property type="molecule type" value="Genomic_DNA"/>
</dbReference>
<reference evidence="1 2" key="1">
    <citation type="submission" date="2014-12" db="EMBL/GenBank/DDBJ databases">
        <title>Isolation of bacteria from lake water.</title>
        <authorList>
            <person name="Sheng K.-Y."/>
            <person name="Chin P.-S."/>
            <person name="Chan K.-G."/>
            <person name="Tan G.S."/>
        </authorList>
    </citation>
    <scope>NUCLEOTIDE SEQUENCE [LARGE SCALE GENOMIC DNA]</scope>
    <source>
        <strain evidence="1 2">KY4</strain>
    </source>
</reference>